<protein>
    <recommendedName>
        <fullName evidence="1">CRISPR-associated protein Cas6 C-terminal domain-containing protein</fullName>
    </recommendedName>
</protein>
<accession>A0A1M4RZP2</accession>
<dbReference type="RefSeq" id="WP_073330199.1">
    <property type="nucleotide sequence ID" value="NZ_FQTT01000010.1"/>
</dbReference>
<proteinExistence type="predicted"/>
<name>A0A1M4RZP2_9ACTO</name>
<dbReference type="EMBL" id="FQTT01000010">
    <property type="protein sequence ID" value="SHE25399.1"/>
    <property type="molecule type" value="Genomic_DNA"/>
</dbReference>
<dbReference type="Pfam" id="PF10040">
    <property type="entry name" value="CRISPR_Cas6"/>
    <property type="match status" value="1"/>
</dbReference>
<dbReference type="Proteomes" id="UP000184291">
    <property type="component" value="Unassembled WGS sequence"/>
</dbReference>
<sequence length="268" mass="29237">MPSTVFLQFDAPDALALTPRRLHAAWGRVFELPEGISPERAALLPSLAARPPHNLHGPKPYSVGQMTEQPGMIGAELRLLDDRLLDNLDGWLAWGGVLPLGDGSLEGTALVVVTEAQILERVSWEELAEDDASTTWDVTLLSPTVFTSRGRHVPGVTPEQLATSLHARWHAWSPQTEPPRLHRDDLDVLTMQDRTEPVRVNLGMPSADRRGRLTRRSILATEGSLRISGVVGAATTRVFSRLMSLARFTNVGSHAAYGMGTLDVIANP</sequence>
<dbReference type="OrthoDB" id="3248825at2"/>
<evidence type="ECO:0000313" key="2">
    <source>
        <dbReference type="EMBL" id="SHE25399.1"/>
    </source>
</evidence>
<organism evidence="2 3">
    <name type="scientific">Actinomyces glycerinitolerans</name>
    <dbReference type="NCBI Taxonomy" id="1892869"/>
    <lineage>
        <taxon>Bacteria</taxon>
        <taxon>Bacillati</taxon>
        <taxon>Actinomycetota</taxon>
        <taxon>Actinomycetes</taxon>
        <taxon>Actinomycetales</taxon>
        <taxon>Actinomycetaceae</taxon>
        <taxon>Actinomyces</taxon>
    </lineage>
</organism>
<dbReference type="Gene3D" id="3.30.70.1900">
    <property type="match status" value="1"/>
</dbReference>
<feature type="domain" description="CRISPR-associated protein Cas6 C-terminal" evidence="1">
    <location>
        <begin position="138"/>
        <end position="261"/>
    </location>
</feature>
<gene>
    <name evidence="2" type="ORF">ACGLYG10_1615</name>
</gene>
<reference evidence="3" key="1">
    <citation type="submission" date="2016-09" db="EMBL/GenBank/DDBJ databases">
        <authorList>
            <person name="Strepis N."/>
        </authorList>
    </citation>
    <scope>NUCLEOTIDE SEQUENCE [LARGE SCALE GENOMIC DNA]</scope>
</reference>
<evidence type="ECO:0000313" key="3">
    <source>
        <dbReference type="Proteomes" id="UP000184291"/>
    </source>
</evidence>
<keyword evidence="3" id="KW-1185">Reference proteome</keyword>
<dbReference type="STRING" id="1892869.ACGLYG10_1615"/>
<evidence type="ECO:0000259" key="1">
    <source>
        <dbReference type="Pfam" id="PF10040"/>
    </source>
</evidence>
<dbReference type="InterPro" id="IPR019267">
    <property type="entry name" value="CRISPR-assoc_Cas6_C"/>
</dbReference>
<dbReference type="AlphaFoldDB" id="A0A1M4RZP2"/>